<dbReference type="Proteomes" id="UP000800093">
    <property type="component" value="Unassembled WGS sequence"/>
</dbReference>
<gene>
    <name evidence="1" type="ORF">CC78DRAFT_431013</name>
</gene>
<dbReference type="PANTHER" id="PTHR28054">
    <property type="entry name" value="RNA POLYMERASE I-SPECIFIC TRANSCRIPTION INITIATION FACTOR RRN10"/>
    <property type="match status" value="1"/>
</dbReference>
<evidence type="ECO:0000313" key="2">
    <source>
        <dbReference type="Proteomes" id="UP000800093"/>
    </source>
</evidence>
<name>A0A9P4MZF3_9PLEO</name>
<feature type="non-terminal residue" evidence="1">
    <location>
        <position position="1"/>
    </location>
</feature>
<comment type="caution">
    <text evidence="1">The sequence shown here is derived from an EMBL/GenBank/DDBJ whole genome shotgun (WGS) entry which is preliminary data.</text>
</comment>
<protein>
    <submittedName>
        <fullName evidence="1">Uncharacterized protein</fullName>
    </submittedName>
</protein>
<organism evidence="1 2">
    <name type="scientific">Lojkania enalia</name>
    <dbReference type="NCBI Taxonomy" id="147567"/>
    <lineage>
        <taxon>Eukaryota</taxon>
        <taxon>Fungi</taxon>
        <taxon>Dikarya</taxon>
        <taxon>Ascomycota</taxon>
        <taxon>Pezizomycotina</taxon>
        <taxon>Dothideomycetes</taxon>
        <taxon>Pleosporomycetidae</taxon>
        <taxon>Pleosporales</taxon>
        <taxon>Pleosporales incertae sedis</taxon>
        <taxon>Lojkania</taxon>
    </lineage>
</organism>
<reference evidence="2" key="1">
    <citation type="journal article" date="2020" name="Stud. Mycol.">
        <title>101 Dothideomycetes genomes: A test case for predicting lifestyles and emergence of pathogens.</title>
        <authorList>
            <person name="Haridas S."/>
            <person name="Albert R."/>
            <person name="Binder M."/>
            <person name="Bloem J."/>
            <person name="LaButti K."/>
            <person name="Salamov A."/>
            <person name="Andreopoulos B."/>
            <person name="Baker S."/>
            <person name="Barry K."/>
            <person name="Bills G."/>
            <person name="Bluhm B."/>
            <person name="Cannon C."/>
            <person name="Castanera R."/>
            <person name="Culley D."/>
            <person name="Daum C."/>
            <person name="Ezra D."/>
            <person name="Gonzalez J."/>
            <person name="Henrissat B."/>
            <person name="Kuo A."/>
            <person name="Liang C."/>
            <person name="Lipzen A."/>
            <person name="Lutzoni F."/>
            <person name="Magnuson J."/>
            <person name="Mondo S."/>
            <person name="Nolan M."/>
            <person name="Ohm R."/>
            <person name="Pangilinan J."/>
            <person name="Park H.-J."/>
            <person name="Ramirez L."/>
            <person name="Alfaro M."/>
            <person name="Sun H."/>
            <person name="Tritt A."/>
            <person name="Yoshinaga Y."/>
            <person name="Zwiers L.-H."/>
            <person name="Turgeon B."/>
            <person name="Goodwin S."/>
            <person name="Spatafora J."/>
            <person name="Crous P."/>
            <person name="Grigoriev I."/>
        </authorList>
    </citation>
    <scope>NUCLEOTIDE SEQUENCE [LARGE SCALE GENOMIC DNA]</scope>
    <source>
        <strain evidence="2">CBS 304.66</strain>
    </source>
</reference>
<dbReference type="GO" id="GO:0006360">
    <property type="term" value="P:transcription by RNA polymerase I"/>
    <property type="evidence" value="ECO:0007669"/>
    <property type="project" value="InterPro"/>
</dbReference>
<feature type="non-terminal residue" evidence="1">
    <location>
        <position position="146"/>
    </location>
</feature>
<accession>A0A9P4MZF3</accession>
<dbReference type="EMBL" id="ML986624">
    <property type="protein sequence ID" value="KAF2263640.1"/>
    <property type="molecule type" value="Genomic_DNA"/>
</dbReference>
<proteinExistence type="predicted"/>
<dbReference type="PANTHER" id="PTHR28054:SF1">
    <property type="entry name" value="RNA POLYMERASE I-SPECIFIC TRANSCRIPTION INITIATION FACTOR RRN10"/>
    <property type="match status" value="1"/>
</dbReference>
<sequence>LRRSPKRRLATVYDAVAGRVSKDGFMPTNRYIRVKTKIGQHPLRPDEVLFKQRNAPTRYEETDYYFAHTRLPPNQTLPSSDLLSALHAYISKFYTRSQETPNPKVYKSMDETALIALGILIEETAREVLGPTGDLAFVEAGEQSED</sequence>
<keyword evidence="2" id="KW-1185">Reference proteome</keyword>
<evidence type="ECO:0000313" key="1">
    <source>
        <dbReference type="EMBL" id="KAF2263640.1"/>
    </source>
</evidence>
<dbReference type="InterPro" id="IPR022793">
    <property type="entry name" value="Rrn10"/>
</dbReference>
<dbReference type="AlphaFoldDB" id="A0A9P4MZF3"/>
<dbReference type="OrthoDB" id="2565191at2759"/>